<protein>
    <submittedName>
        <fullName evidence="1">Uncharacterized protein</fullName>
    </submittedName>
</protein>
<dbReference type="Proteomes" id="UP000008225">
    <property type="component" value="Chromosome X"/>
</dbReference>
<name>A0A8I3W290_CALJA</name>
<organism evidence="1 2">
    <name type="scientific">Callithrix jacchus</name>
    <name type="common">White-tufted-ear marmoset</name>
    <name type="synonym">Simia Jacchus</name>
    <dbReference type="NCBI Taxonomy" id="9483"/>
    <lineage>
        <taxon>Eukaryota</taxon>
        <taxon>Metazoa</taxon>
        <taxon>Chordata</taxon>
        <taxon>Craniata</taxon>
        <taxon>Vertebrata</taxon>
        <taxon>Euteleostomi</taxon>
        <taxon>Mammalia</taxon>
        <taxon>Eutheria</taxon>
        <taxon>Euarchontoglires</taxon>
        <taxon>Primates</taxon>
        <taxon>Haplorrhini</taxon>
        <taxon>Platyrrhini</taxon>
        <taxon>Cebidae</taxon>
        <taxon>Callitrichinae</taxon>
        <taxon>Callithrix</taxon>
        <taxon>Callithrix</taxon>
    </lineage>
</organism>
<sequence>MKRGFTLTLEHIFARKNVSSSTSLNKEMVMKNDQNNGDMKPVQNFTTIPITQAGVQWHNLGSLQPPPPGFRQFSCLTLLSSWDYRRMPQRPANFLYFLVEMGFHHVDQDGLDLLTS</sequence>
<proteinExistence type="predicted"/>
<keyword evidence="2" id="KW-1185">Reference proteome</keyword>
<evidence type="ECO:0000313" key="2">
    <source>
        <dbReference type="Proteomes" id="UP000008225"/>
    </source>
</evidence>
<accession>A0A8I3W290</accession>
<dbReference type="Ensembl" id="ENSCJAT00000145929.1">
    <property type="protein sequence ID" value="ENSCJAP00000084718.1"/>
    <property type="gene ID" value="ENSCJAG00000081049.1"/>
</dbReference>
<dbReference type="AlphaFoldDB" id="A0A8I3W290"/>
<dbReference type="PANTHER" id="PTHR46254">
    <property type="entry name" value="PROTEIN GVQW1-RELATED"/>
    <property type="match status" value="1"/>
</dbReference>
<dbReference type="GeneTree" id="ENSGT00940000167556"/>
<evidence type="ECO:0000313" key="1">
    <source>
        <dbReference type="Ensembl" id="ENSCJAP00000084718.1"/>
    </source>
</evidence>
<reference evidence="1 2" key="1">
    <citation type="submission" date="2009-03" db="EMBL/GenBank/DDBJ databases">
        <authorList>
            <person name="Warren W."/>
            <person name="Ye L."/>
            <person name="Minx P."/>
            <person name="Worley K."/>
            <person name="Gibbs R."/>
            <person name="Wilson R.K."/>
        </authorList>
    </citation>
    <scope>NUCLEOTIDE SEQUENCE [LARGE SCALE GENOMIC DNA]</scope>
</reference>
<reference evidence="1" key="3">
    <citation type="submission" date="2025-09" db="UniProtKB">
        <authorList>
            <consortium name="Ensembl"/>
        </authorList>
    </citation>
    <scope>IDENTIFICATION</scope>
</reference>
<dbReference type="PRINTS" id="PR02045">
    <property type="entry name" value="F138DOMAIN"/>
</dbReference>
<reference evidence="1" key="2">
    <citation type="submission" date="2025-08" db="UniProtKB">
        <authorList>
            <consortium name="Ensembl"/>
        </authorList>
    </citation>
    <scope>IDENTIFICATION</scope>
</reference>